<dbReference type="PANTHER" id="PTHR24006">
    <property type="entry name" value="UBIQUITIN CARBOXYL-TERMINAL HYDROLASE"/>
    <property type="match status" value="1"/>
</dbReference>
<dbReference type="RefSeq" id="XP_056861058.1">
    <property type="nucleotide sequence ID" value="XM_057005078.1"/>
</dbReference>
<evidence type="ECO:0000259" key="4">
    <source>
        <dbReference type="PROSITE" id="PS50235"/>
    </source>
</evidence>
<evidence type="ECO:0000313" key="6">
    <source>
        <dbReference type="RefSeq" id="XP_056861058.1"/>
    </source>
</evidence>
<dbReference type="InterPro" id="IPR028889">
    <property type="entry name" value="USP"/>
</dbReference>
<feature type="compositionally biased region" description="Basic and acidic residues" evidence="3">
    <location>
        <begin position="688"/>
        <end position="698"/>
    </location>
</feature>
<dbReference type="OrthoDB" id="420187at2759"/>
<proteinExistence type="inferred from homology"/>
<keyword evidence="5" id="KW-1185">Reference proteome</keyword>
<accession>A0A9W3DBF8</accession>
<organism evidence="5 6">
    <name type="scientific">Raphanus sativus</name>
    <name type="common">Radish</name>
    <name type="synonym">Raphanus raphanistrum var. sativus</name>
    <dbReference type="NCBI Taxonomy" id="3726"/>
    <lineage>
        <taxon>Eukaryota</taxon>
        <taxon>Viridiplantae</taxon>
        <taxon>Streptophyta</taxon>
        <taxon>Embryophyta</taxon>
        <taxon>Tracheophyta</taxon>
        <taxon>Spermatophyta</taxon>
        <taxon>Magnoliopsida</taxon>
        <taxon>eudicotyledons</taxon>
        <taxon>Gunneridae</taxon>
        <taxon>Pentapetalae</taxon>
        <taxon>rosids</taxon>
        <taxon>malvids</taxon>
        <taxon>Brassicales</taxon>
        <taxon>Brassicaceae</taxon>
        <taxon>Brassiceae</taxon>
        <taxon>Raphanus</taxon>
    </lineage>
</organism>
<name>A0A9W3DBF8_RAPSA</name>
<reference evidence="5" key="1">
    <citation type="journal article" date="2019" name="Database">
        <title>The radish genome database (RadishGD): an integrated information resource for radish genomics.</title>
        <authorList>
            <person name="Yu H.J."/>
            <person name="Baek S."/>
            <person name="Lee Y.J."/>
            <person name="Cho A."/>
            <person name="Mun J.H."/>
        </authorList>
    </citation>
    <scope>NUCLEOTIDE SEQUENCE [LARGE SCALE GENOMIC DNA]</scope>
    <source>
        <strain evidence="5">cv. WK10039</strain>
    </source>
</reference>
<dbReference type="Proteomes" id="UP000504610">
    <property type="component" value="Chromosome 3"/>
</dbReference>
<dbReference type="Pfam" id="PF00443">
    <property type="entry name" value="UCH"/>
    <property type="match status" value="1"/>
</dbReference>
<dbReference type="GO" id="GO:0005829">
    <property type="term" value="C:cytosol"/>
    <property type="evidence" value="ECO:0007669"/>
    <property type="project" value="TreeGrafter"/>
</dbReference>
<dbReference type="InterPro" id="IPR018200">
    <property type="entry name" value="USP_CS"/>
</dbReference>
<comment type="catalytic activity">
    <reaction evidence="2">
        <text>Thiol-dependent hydrolysis of ester, thioester, amide, peptide and isopeptide bonds formed by the C-terminal Gly of ubiquitin (a 76-residue protein attached to proteins as an intracellular targeting signal).</text>
        <dbReference type="EC" id="3.4.19.12"/>
    </reaction>
</comment>
<feature type="region of interest" description="Disordered" evidence="3">
    <location>
        <begin position="442"/>
        <end position="469"/>
    </location>
</feature>
<feature type="compositionally biased region" description="Polar residues" evidence="3">
    <location>
        <begin position="442"/>
        <end position="468"/>
    </location>
</feature>
<dbReference type="PROSITE" id="PS00972">
    <property type="entry name" value="USP_1"/>
    <property type="match status" value="1"/>
</dbReference>
<feature type="compositionally biased region" description="Polar residues" evidence="3">
    <location>
        <begin position="611"/>
        <end position="622"/>
    </location>
</feature>
<feature type="domain" description="USP" evidence="4">
    <location>
        <begin position="92"/>
        <end position="396"/>
    </location>
</feature>
<feature type="compositionally biased region" description="Basic and acidic residues" evidence="3">
    <location>
        <begin position="600"/>
        <end position="610"/>
    </location>
</feature>
<evidence type="ECO:0000313" key="5">
    <source>
        <dbReference type="Proteomes" id="UP000504610"/>
    </source>
</evidence>
<dbReference type="PROSITE" id="PS50235">
    <property type="entry name" value="USP_3"/>
    <property type="match status" value="1"/>
</dbReference>
<dbReference type="GO" id="GO:0004843">
    <property type="term" value="F:cysteine-type deubiquitinase activity"/>
    <property type="evidence" value="ECO:0007669"/>
    <property type="project" value="UniProtKB-UniRule"/>
</dbReference>
<feature type="compositionally biased region" description="Polar residues" evidence="3">
    <location>
        <begin position="794"/>
        <end position="804"/>
    </location>
</feature>
<dbReference type="PANTHER" id="PTHR24006:SF663">
    <property type="entry name" value="UBIQUITIN CARBOXYL-TERMINAL HYDROLASE 23"/>
    <property type="match status" value="1"/>
</dbReference>
<dbReference type="InterPro" id="IPR001394">
    <property type="entry name" value="Peptidase_C19_UCH"/>
</dbReference>
<dbReference type="InterPro" id="IPR050164">
    <property type="entry name" value="Peptidase_C19"/>
</dbReference>
<dbReference type="PROSITE" id="PS00973">
    <property type="entry name" value="USP_2"/>
    <property type="match status" value="1"/>
</dbReference>
<feature type="region of interest" description="Disordered" evidence="3">
    <location>
        <begin position="774"/>
        <end position="804"/>
    </location>
</feature>
<dbReference type="FunFam" id="3.90.70.10:FF:000078">
    <property type="entry name" value="Ubiquitin carboxyl-terminal hydrolase 23"/>
    <property type="match status" value="1"/>
</dbReference>
<feature type="compositionally biased region" description="Polar residues" evidence="3">
    <location>
        <begin position="636"/>
        <end position="648"/>
    </location>
</feature>
<dbReference type="CDD" id="cd02661">
    <property type="entry name" value="Peptidase_C19E"/>
    <property type="match status" value="1"/>
</dbReference>
<feature type="region of interest" description="Disordered" evidence="3">
    <location>
        <begin position="600"/>
        <end position="698"/>
    </location>
</feature>
<evidence type="ECO:0000256" key="1">
    <source>
        <dbReference type="ARBA" id="ARBA00009085"/>
    </source>
</evidence>
<dbReference type="GO" id="GO:0006508">
    <property type="term" value="P:proteolysis"/>
    <property type="evidence" value="ECO:0007669"/>
    <property type="project" value="UniProtKB-KW"/>
</dbReference>
<comment type="similarity">
    <text evidence="1 2">Belongs to the peptidase C19 family.</text>
</comment>
<comment type="function">
    <text evidence="2">Recognizes and hydrolyzes the peptide bond at the C-terminal Gly of ubiquitin. Involved in the processing of poly-ubiquitin precursors as well as that of ubiquitinated proteins.</text>
</comment>
<dbReference type="SUPFAM" id="SSF54001">
    <property type="entry name" value="Cysteine proteinases"/>
    <property type="match status" value="1"/>
</dbReference>
<dbReference type="Gene3D" id="3.90.70.10">
    <property type="entry name" value="Cysteine proteinases"/>
    <property type="match status" value="1"/>
</dbReference>
<dbReference type="GO" id="GO:0016579">
    <property type="term" value="P:protein deubiquitination"/>
    <property type="evidence" value="ECO:0007669"/>
    <property type="project" value="InterPro"/>
</dbReference>
<protein>
    <recommendedName>
        <fullName evidence="2">Ubiquitin carboxyl-terminal hydrolase</fullName>
        <ecNumber evidence="2">3.4.19.12</ecNumber>
    </recommendedName>
</protein>
<sequence length="804" mass="88211">MEEAASNNRSSAVSSSSASAVFRRIEFHPARKPWNGFSNKGGSDFKLETLNPSFSSANKLALSSSSSVKKQDGSDSLDRALTFSITIRKIGAGLENLGNTCFLNSVLQCLTYTEPLAAYLLNVGHEKRCHVAGFCALCAMQKHVRSALQATGDTLAPKYLVSNLRCVSRNFRNGRQEDAHEYMINLLECMHKCSLPSGVPSESSDAYRSSLVHKIFGGTLRSRVQCAQCSHCSDKFDPFLDLSLDISKADSLQRALTRFTSVELLDDGAKVYQCERCKQKVKATKQLTVSKAPYVLALHLKRFEAHSSDKIDRKVEFPSAVDLKPFFSGPNEGDLKYTLNSVLVHYGRSIHSGHYSSFVRTSTSGMWYSLDDNKVSQVSEKIVFNQKAYMLFYVRDRQNTAPKNAPAMVKKESLSTNRAPMVISSNRNDRVSGSTVMKASSFNGLNTNGTTPLRSCNQGAQKDPTSSAKEILERKNGKAPLRSCNQGAQKVLPLSQANGEGSLVKENIKAASATLPGKVSPLLDGSSKAQILVNLPTSVAKAEETLTTPRKTRKGKTKTTLQVGLRLFKLALGVRKKKKQKKGRSSSLAGKVISEELLSEKRAEDQERSTSEITSEVASGSSCLPGKSVHNERKMNSNGNMLLGSATTGDLKESADNQNGAVLASDQQPPLRSSGLSKASQIAKRKRESSSKDEQIVLQKDEPTILTRGLPEILTRGLPETVVGKWDEEVSASKKMGMSEGTKIGYVADEWDEEYDRGKKKKIRIKEEMYAGPNPFQAFASKKQTDTKKKWTQRMNTAKTGFRK</sequence>
<dbReference type="GeneID" id="130509286"/>
<keyword evidence="2" id="KW-0378">Hydrolase</keyword>
<reference evidence="6" key="2">
    <citation type="submission" date="2025-08" db="UniProtKB">
        <authorList>
            <consortium name="RefSeq"/>
        </authorList>
    </citation>
    <scope>IDENTIFICATION</scope>
    <source>
        <tissue evidence="6">Leaf</tissue>
    </source>
</reference>
<dbReference type="GO" id="GO:0005634">
    <property type="term" value="C:nucleus"/>
    <property type="evidence" value="ECO:0007669"/>
    <property type="project" value="TreeGrafter"/>
</dbReference>
<evidence type="ECO:0000256" key="2">
    <source>
        <dbReference type="RuleBase" id="RU366025"/>
    </source>
</evidence>
<dbReference type="EC" id="3.4.19.12" evidence="2"/>
<keyword evidence="2" id="KW-0645">Protease</keyword>
<feature type="compositionally biased region" description="Polar residues" evidence="3">
    <location>
        <begin position="656"/>
        <end position="680"/>
    </location>
</feature>
<dbReference type="AlphaFoldDB" id="A0A9W3DBF8"/>
<gene>
    <name evidence="6" type="primary">LOC130509286</name>
</gene>
<evidence type="ECO:0000256" key="3">
    <source>
        <dbReference type="SAM" id="MobiDB-lite"/>
    </source>
</evidence>
<dbReference type="KEGG" id="rsz:130509286"/>
<keyword evidence="2" id="KW-0788">Thiol protease</keyword>
<keyword evidence="2" id="KW-0833">Ubl conjugation pathway</keyword>
<dbReference type="InterPro" id="IPR038765">
    <property type="entry name" value="Papain-like_cys_pep_sf"/>
</dbReference>